<dbReference type="InterPro" id="IPR051686">
    <property type="entry name" value="Lipoprotein_DolP"/>
</dbReference>
<dbReference type="STRING" id="234267.Acid_5775"/>
<dbReference type="eggNOG" id="COG2823">
    <property type="taxonomic scope" value="Bacteria"/>
</dbReference>
<dbReference type="Pfam" id="PF04972">
    <property type="entry name" value="BON"/>
    <property type="match status" value="1"/>
</dbReference>
<dbReference type="PANTHER" id="PTHR34606:SF15">
    <property type="entry name" value="BON DOMAIN-CONTAINING PROTEIN"/>
    <property type="match status" value="1"/>
</dbReference>
<evidence type="ECO:0000313" key="4">
    <source>
        <dbReference type="EMBL" id="ABJ86722.1"/>
    </source>
</evidence>
<name>Q01UE8_SOLUE</name>
<reference evidence="4" key="1">
    <citation type="submission" date="2006-10" db="EMBL/GenBank/DDBJ databases">
        <title>Complete sequence of Solibacter usitatus Ellin6076.</title>
        <authorList>
            <consortium name="US DOE Joint Genome Institute"/>
            <person name="Copeland A."/>
            <person name="Lucas S."/>
            <person name="Lapidus A."/>
            <person name="Barry K."/>
            <person name="Detter J.C."/>
            <person name="Glavina del Rio T."/>
            <person name="Hammon N."/>
            <person name="Israni S."/>
            <person name="Dalin E."/>
            <person name="Tice H."/>
            <person name="Pitluck S."/>
            <person name="Thompson L.S."/>
            <person name="Brettin T."/>
            <person name="Bruce D."/>
            <person name="Han C."/>
            <person name="Tapia R."/>
            <person name="Gilna P."/>
            <person name="Schmutz J."/>
            <person name="Larimer F."/>
            <person name="Land M."/>
            <person name="Hauser L."/>
            <person name="Kyrpides N."/>
            <person name="Mikhailova N."/>
            <person name="Janssen P.H."/>
            <person name="Kuske C.R."/>
            <person name="Richardson P."/>
        </authorList>
    </citation>
    <scope>NUCLEOTIDE SEQUENCE</scope>
    <source>
        <strain evidence="4">Ellin6076</strain>
    </source>
</reference>
<protein>
    <submittedName>
        <fullName evidence="4">Transport-associated</fullName>
    </submittedName>
</protein>
<dbReference type="HOGENOM" id="CLU_143372_0_0_0"/>
<dbReference type="AlphaFoldDB" id="Q01UE8"/>
<evidence type="ECO:0000256" key="2">
    <source>
        <dbReference type="SAM" id="SignalP"/>
    </source>
</evidence>
<dbReference type="InterPro" id="IPR007055">
    <property type="entry name" value="BON_dom"/>
</dbReference>
<dbReference type="PANTHER" id="PTHR34606">
    <property type="entry name" value="BON DOMAIN-CONTAINING PROTEIN"/>
    <property type="match status" value="1"/>
</dbReference>
<keyword evidence="2" id="KW-0732">Signal</keyword>
<organism evidence="4">
    <name type="scientific">Solibacter usitatus (strain Ellin6076)</name>
    <dbReference type="NCBI Taxonomy" id="234267"/>
    <lineage>
        <taxon>Bacteria</taxon>
        <taxon>Pseudomonadati</taxon>
        <taxon>Acidobacteriota</taxon>
        <taxon>Terriglobia</taxon>
        <taxon>Bryobacterales</taxon>
        <taxon>Solibacteraceae</taxon>
        <taxon>Candidatus Solibacter</taxon>
    </lineage>
</organism>
<feature type="domain" description="BON" evidence="3">
    <location>
        <begin position="52"/>
        <end position="122"/>
    </location>
</feature>
<sequence length="129" mass="13518" precursor="true">MWMLNAFTAGVLAFSGGMLAVGQAQTPAADNTKANKTAKEGPTADQGKNNSSDRTIMQKIRQAVMADKSLSTYAHNVKIISQNGKVTLKGPVNSEAEKQAIEQKAADVAGAGNVTNEITIKAPKTKKTS</sequence>
<proteinExistence type="predicted"/>
<evidence type="ECO:0000256" key="1">
    <source>
        <dbReference type="SAM" id="MobiDB-lite"/>
    </source>
</evidence>
<dbReference type="OrthoDB" id="5957063at2"/>
<accession>Q01UE8</accession>
<feature type="signal peptide" evidence="2">
    <location>
        <begin position="1"/>
        <end position="20"/>
    </location>
</feature>
<evidence type="ECO:0000259" key="3">
    <source>
        <dbReference type="PROSITE" id="PS50914"/>
    </source>
</evidence>
<dbReference type="Gene3D" id="3.30.1340.30">
    <property type="match status" value="1"/>
</dbReference>
<dbReference type="EMBL" id="CP000473">
    <property type="protein sequence ID" value="ABJ86722.1"/>
    <property type="molecule type" value="Genomic_DNA"/>
</dbReference>
<gene>
    <name evidence="4" type="ordered locus">Acid_5775</name>
</gene>
<feature type="region of interest" description="Disordered" evidence="1">
    <location>
        <begin position="24"/>
        <end position="53"/>
    </location>
</feature>
<feature type="chain" id="PRO_5004162468" evidence="2">
    <location>
        <begin position="21"/>
        <end position="129"/>
    </location>
</feature>
<dbReference type="KEGG" id="sus:Acid_5775"/>
<dbReference type="InParanoid" id="Q01UE8"/>
<dbReference type="PROSITE" id="PS50914">
    <property type="entry name" value="BON"/>
    <property type="match status" value="1"/>
</dbReference>